<dbReference type="SUPFAM" id="SSF50370">
    <property type="entry name" value="Ricin B-like lectins"/>
    <property type="match status" value="1"/>
</dbReference>
<name>F8P6M7_SERL9</name>
<dbReference type="HOGENOM" id="CLU_1462170_0_0_1"/>
<evidence type="ECO:0008006" key="2">
    <source>
        <dbReference type="Google" id="ProtNLM"/>
    </source>
</evidence>
<dbReference type="GeneID" id="18820696"/>
<dbReference type="Proteomes" id="UP000008064">
    <property type="component" value="Unassembled WGS sequence"/>
</dbReference>
<organism>
    <name type="scientific">Serpula lacrymans var. lacrymans (strain S7.9)</name>
    <name type="common">Dry rot fungus</name>
    <dbReference type="NCBI Taxonomy" id="578457"/>
    <lineage>
        <taxon>Eukaryota</taxon>
        <taxon>Fungi</taxon>
        <taxon>Dikarya</taxon>
        <taxon>Basidiomycota</taxon>
        <taxon>Agaricomycotina</taxon>
        <taxon>Agaricomycetes</taxon>
        <taxon>Agaricomycetidae</taxon>
        <taxon>Boletales</taxon>
        <taxon>Coniophorineae</taxon>
        <taxon>Serpulaceae</taxon>
        <taxon>Serpula</taxon>
    </lineage>
</organism>
<dbReference type="KEGG" id="sla:SERLADRAFT_475809"/>
<dbReference type="InterPro" id="IPR035992">
    <property type="entry name" value="Ricin_B-like_lectins"/>
</dbReference>
<accession>F8P6M7</accession>
<proteinExistence type="predicted"/>
<dbReference type="OrthoDB" id="2660621at2759"/>
<dbReference type="Gene3D" id="2.80.10.50">
    <property type="match status" value="1"/>
</dbReference>
<evidence type="ECO:0000313" key="1">
    <source>
        <dbReference type="EMBL" id="EGO21093.1"/>
    </source>
</evidence>
<sequence length="185" mass="19838">MSLLGCNINAQRTCTVLQGIKVQLFEVNATKQLPSFHQTMTTTLTPGTYVIKCENPGNDFMQLSGTATGSAIFASTSTNTTANFWNVFPTLNKGWNIQSYLTGDFAAVVNGNLVTSSTPYSWTIASPNPTTGYAYTIQDTASGLVLGITLNGSPVTIHVEAYDLVDNRQAWFFVATEVTQAGTST</sequence>
<protein>
    <recommendedName>
        <fullName evidence="2">Ricin B lectin domain-containing protein</fullName>
    </recommendedName>
</protein>
<dbReference type="RefSeq" id="XP_007322050.1">
    <property type="nucleotide sequence ID" value="XM_007321988.1"/>
</dbReference>
<reference evidence="1" key="1">
    <citation type="submission" date="2011-04" db="EMBL/GenBank/DDBJ databases">
        <title>Evolution of plant cell wall degrading machinery underlies the functional diversity of forest fungi.</title>
        <authorList>
            <consortium name="US DOE Joint Genome Institute (JGI-PGF)"/>
            <person name="Eastwood D.C."/>
            <person name="Floudas D."/>
            <person name="Binder M."/>
            <person name="Majcherczyk A."/>
            <person name="Schneider P."/>
            <person name="Aerts A."/>
            <person name="Asiegbu F.O."/>
            <person name="Baker S.E."/>
            <person name="Barry K."/>
            <person name="Bendiksby M."/>
            <person name="Blumentritt M."/>
            <person name="Coutinho P.M."/>
            <person name="Cullen D."/>
            <person name="Cullen D."/>
            <person name="Gathman A."/>
            <person name="Goodell B."/>
            <person name="Henrissat B."/>
            <person name="Ihrmark K."/>
            <person name="Kauserud H."/>
            <person name="Kohler A."/>
            <person name="LaButti K."/>
            <person name="Lapidus A."/>
            <person name="Lavin J.L."/>
            <person name="Lee Y.-H."/>
            <person name="Lindquist E."/>
            <person name="Lilly W."/>
            <person name="Lucas S."/>
            <person name="Morin E."/>
            <person name="Murat C."/>
            <person name="Oguiza J.A."/>
            <person name="Park J."/>
            <person name="Pisabarro A.G."/>
            <person name="Riley R."/>
            <person name="Rosling A."/>
            <person name="Salamov A."/>
            <person name="Schmidt O."/>
            <person name="Schmutz J."/>
            <person name="Skrede I."/>
            <person name="Stenlid J."/>
            <person name="Wiebenga A."/>
            <person name="Xie X."/>
            <person name="Kues U."/>
            <person name="Hibbett D.S."/>
            <person name="Hoffmeister D."/>
            <person name="Hogberg N."/>
            <person name="Martin F."/>
            <person name="Grigoriev I.V."/>
            <person name="Watkinson S.C."/>
        </authorList>
    </citation>
    <scope>NUCLEOTIDE SEQUENCE</scope>
    <source>
        <strain evidence="1">S7.9</strain>
    </source>
</reference>
<gene>
    <name evidence="1" type="ORF">SERLADRAFT_475809</name>
</gene>
<dbReference type="AlphaFoldDB" id="F8P6M7"/>
<dbReference type="EMBL" id="GL945439">
    <property type="protein sequence ID" value="EGO21093.1"/>
    <property type="molecule type" value="Genomic_DNA"/>
</dbReference>